<feature type="chain" id="PRO_5024907859" evidence="4">
    <location>
        <begin position="17"/>
        <end position="130"/>
    </location>
</feature>
<dbReference type="InterPro" id="IPR050468">
    <property type="entry name" value="Cuticle_Struct_Prot"/>
</dbReference>
<evidence type="ECO:0000256" key="1">
    <source>
        <dbReference type="ARBA" id="ARBA00022460"/>
    </source>
</evidence>
<protein>
    <submittedName>
        <fullName evidence="5">Cuticular protein 1</fullName>
    </submittedName>
</protein>
<dbReference type="Pfam" id="PF00379">
    <property type="entry name" value="Chitin_bind_4"/>
    <property type="match status" value="1"/>
</dbReference>
<keyword evidence="4" id="KW-0732">Signal</keyword>
<feature type="signal peptide" evidence="4">
    <location>
        <begin position="1"/>
        <end position="16"/>
    </location>
</feature>
<dbReference type="PROSITE" id="PS51155">
    <property type="entry name" value="CHIT_BIND_RR_2"/>
    <property type="match status" value="1"/>
</dbReference>
<dbReference type="GO" id="GO:0008010">
    <property type="term" value="F:structural constituent of chitin-based larval cuticle"/>
    <property type="evidence" value="ECO:0007669"/>
    <property type="project" value="TreeGrafter"/>
</dbReference>
<proteinExistence type="evidence at transcript level"/>
<evidence type="ECO:0000256" key="3">
    <source>
        <dbReference type="SAM" id="MobiDB-lite"/>
    </source>
</evidence>
<evidence type="ECO:0000313" key="5">
    <source>
        <dbReference type="EMBL" id="QGT33354.1"/>
    </source>
</evidence>
<dbReference type="PRINTS" id="PR00947">
    <property type="entry name" value="CUTICLE"/>
</dbReference>
<name>A0A650DLE9_9HYME</name>
<feature type="region of interest" description="Disordered" evidence="3">
    <location>
        <begin position="31"/>
        <end position="67"/>
    </location>
</feature>
<dbReference type="InterPro" id="IPR000618">
    <property type="entry name" value="Insect_cuticle"/>
</dbReference>
<dbReference type="PANTHER" id="PTHR10380">
    <property type="entry name" value="CUTICLE PROTEIN"/>
    <property type="match status" value="1"/>
</dbReference>
<reference evidence="5" key="1">
    <citation type="submission" date="2019-03" db="EMBL/GenBank/DDBJ databases">
        <title>Identification and temporal expression profiling of cuticular proteins in an endoparasitoid wasp, Microplitis mediator.</title>
        <authorList>
            <person name="Volovych O."/>
            <person name="Lin Z."/>
            <person name="Du J."/>
            <person name="Jiang H."/>
            <person name="Zou Z."/>
        </authorList>
    </citation>
    <scope>NUCLEOTIDE SEQUENCE</scope>
</reference>
<sequence length="130" mass="14131">MKFLIISLAVIAAVSAQQYNQQNQQPIAIVRQSQDSSPDGSYQYSYETENGISVDEQGQPVAQGPDGPAVVAQGGYQYVGDDGVTYQVRYTADETGFHPEGAHLPVSPPIPEAIARALEYIRTHPQPQEQ</sequence>
<dbReference type="GO" id="GO:0062129">
    <property type="term" value="C:chitin-based extracellular matrix"/>
    <property type="evidence" value="ECO:0007669"/>
    <property type="project" value="TreeGrafter"/>
</dbReference>
<dbReference type="AlphaFoldDB" id="A0A650DLE9"/>
<dbReference type="InterPro" id="IPR031311">
    <property type="entry name" value="CHIT_BIND_RR_consensus"/>
</dbReference>
<dbReference type="EMBL" id="MK632949">
    <property type="protein sequence ID" value="QGT33354.1"/>
    <property type="molecule type" value="mRNA"/>
</dbReference>
<accession>A0A650DLE9</accession>
<dbReference type="PANTHER" id="PTHR10380:SF173">
    <property type="entry name" value="CUTICULAR PROTEIN 47EF, ISOFORM C-RELATED"/>
    <property type="match status" value="1"/>
</dbReference>
<evidence type="ECO:0000256" key="2">
    <source>
        <dbReference type="PROSITE-ProRule" id="PRU00497"/>
    </source>
</evidence>
<evidence type="ECO:0000256" key="4">
    <source>
        <dbReference type="SAM" id="SignalP"/>
    </source>
</evidence>
<gene>
    <name evidence="5" type="primary">CPR1</name>
</gene>
<dbReference type="PROSITE" id="PS00233">
    <property type="entry name" value="CHIT_BIND_RR_1"/>
    <property type="match status" value="1"/>
</dbReference>
<feature type="compositionally biased region" description="Polar residues" evidence="3">
    <location>
        <begin position="31"/>
        <end position="51"/>
    </location>
</feature>
<keyword evidence="1 2" id="KW-0193">Cuticle</keyword>
<organism evidence="5">
    <name type="scientific">Microplitis mediator</name>
    <dbReference type="NCBI Taxonomy" id="375433"/>
    <lineage>
        <taxon>Eukaryota</taxon>
        <taxon>Metazoa</taxon>
        <taxon>Ecdysozoa</taxon>
        <taxon>Arthropoda</taxon>
        <taxon>Hexapoda</taxon>
        <taxon>Insecta</taxon>
        <taxon>Pterygota</taxon>
        <taxon>Neoptera</taxon>
        <taxon>Endopterygota</taxon>
        <taxon>Hymenoptera</taxon>
        <taxon>Apocrita</taxon>
        <taxon>Ichneumonoidea</taxon>
        <taxon>Braconidae</taxon>
        <taxon>Microgastrinae</taxon>
        <taxon>Microplitis</taxon>
    </lineage>
</organism>